<dbReference type="OrthoDB" id="2091596at2"/>
<evidence type="ECO:0000256" key="1">
    <source>
        <dbReference type="SAM" id="MobiDB-lite"/>
    </source>
</evidence>
<organism evidence="2 3">
    <name type="scientific">Heliobacterium mobile</name>
    <name type="common">Heliobacillus mobilis</name>
    <dbReference type="NCBI Taxonomy" id="28064"/>
    <lineage>
        <taxon>Bacteria</taxon>
        <taxon>Bacillati</taxon>
        <taxon>Bacillota</taxon>
        <taxon>Clostridia</taxon>
        <taxon>Eubacteriales</taxon>
        <taxon>Heliobacteriaceae</taxon>
        <taxon>Heliobacterium</taxon>
    </lineage>
</organism>
<dbReference type="Proteomes" id="UP000430670">
    <property type="component" value="Unassembled WGS sequence"/>
</dbReference>
<feature type="compositionally biased region" description="Polar residues" evidence="1">
    <location>
        <begin position="61"/>
        <end position="72"/>
    </location>
</feature>
<protein>
    <submittedName>
        <fullName evidence="2">Uncharacterized protein</fullName>
    </submittedName>
</protein>
<dbReference type="AlphaFoldDB" id="A0A6I3SPF1"/>
<evidence type="ECO:0000313" key="3">
    <source>
        <dbReference type="Proteomes" id="UP000430670"/>
    </source>
</evidence>
<evidence type="ECO:0000313" key="2">
    <source>
        <dbReference type="EMBL" id="MTV50392.1"/>
    </source>
</evidence>
<feature type="region of interest" description="Disordered" evidence="1">
    <location>
        <begin position="55"/>
        <end position="115"/>
    </location>
</feature>
<dbReference type="RefSeq" id="WP_155477479.1">
    <property type="nucleotide sequence ID" value="NZ_WNKU01000024.1"/>
</dbReference>
<keyword evidence="3" id="KW-1185">Reference proteome</keyword>
<sequence length="174" mass="18910">MDQQRIQEAISSMTEKMAQVKHAENKAEFIQGAISEMLESMGLPVQIPSAFPSVASDSLEGVQSSEQVQTYSPAIGAPLPQTSRKRRKERHDHHHEVESASSLGNNTSPSSAGSQIGEAIQQGVMEMLKGFNIKPATSGNHPSVGTTPSPISQVPYQFTGISRQGSSRKRKRRR</sequence>
<feature type="compositionally biased region" description="Polar residues" evidence="1">
    <location>
        <begin position="135"/>
        <end position="165"/>
    </location>
</feature>
<dbReference type="EMBL" id="WNKU01000024">
    <property type="protein sequence ID" value="MTV50392.1"/>
    <property type="molecule type" value="Genomic_DNA"/>
</dbReference>
<reference evidence="2 3" key="1">
    <citation type="submission" date="2019-11" db="EMBL/GenBank/DDBJ databases">
        <title>Whole-genome sequence of a the green, strictly anaerobic photosynthetic bacterium Heliobacillus mobilis DSM 6151.</title>
        <authorList>
            <person name="Kyndt J.A."/>
            <person name="Meyer T.E."/>
        </authorList>
    </citation>
    <scope>NUCLEOTIDE SEQUENCE [LARGE SCALE GENOMIC DNA]</scope>
    <source>
        <strain evidence="2 3">DSM 6151</strain>
    </source>
</reference>
<feature type="region of interest" description="Disordered" evidence="1">
    <location>
        <begin position="131"/>
        <end position="174"/>
    </location>
</feature>
<gene>
    <name evidence="2" type="ORF">GJ688_15615</name>
</gene>
<proteinExistence type="predicted"/>
<feature type="compositionally biased region" description="Basic residues" evidence="1">
    <location>
        <begin position="83"/>
        <end position="93"/>
    </location>
</feature>
<accession>A0A6I3SPF1</accession>
<feature type="compositionally biased region" description="Polar residues" evidence="1">
    <location>
        <begin position="99"/>
        <end position="114"/>
    </location>
</feature>
<comment type="caution">
    <text evidence="2">The sequence shown here is derived from an EMBL/GenBank/DDBJ whole genome shotgun (WGS) entry which is preliminary data.</text>
</comment>
<name>A0A6I3SPF1_HELMO</name>